<dbReference type="AlphaFoldDB" id="A0A3M6TGI5"/>
<organism evidence="3 4">
    <name type="scientific">Pocillopora damicornis</name>
    <name type="common">Cauliflower coral</name>
    <name type="synonym">Millepora damicornis</name>
    <dbReference type="NCBI Taxonomy" id="46731"/>
    <lineage>
        <taxon>Eukaryota</taxon>
        <taxon>Metazoa</taxon>
        <taxon>Cnidaria</taxon>
        <taxon>Anthozoa</taxon>
        <taxon>Hexacorallia</taxon>
        <taxon>Scleractinia</taxon>
        <taxon>Astrocoeniina</taxon>
        <taxon>Pocilloporidae</taxon>
        <taxon>Pocillopora</taxon>
    </lineage>
</organism>
<feature type="compositionally biased region" description="Polar residues" evidence="1">
    <location>
        <begin position="8"/>
        <end position="17"/>
    </location>
</feature>
<name>A0A3M6TGI5_POCDA</name>
<gene>
    <name evidence="3" type="ORF">pdam_00007529</name>
</gene>
<protein>
    <submittedName>
        <fullName evidence="3">Uncharacterized protein</fullName>
    </submittedName>
</protein>
<feature type="region of interest" description="Disordered" evidence="1">
    <location>
        <begin position="1"/>
        <end position="34"/>
    </location>
</feature>
<evidence type="ECO:0000313" key="4">
    <source>
        <dbReference type="Proteomes" id="UP000275408"/>
    </source>
</evidence>
<comment type="caution">
    <text evidence="3">The sequence shown here is derived from an EMBL/GenBank/DDBJ whole genome shotgun (WGS) entry which is preliminary data.</text>
</comment>
<keyword evidence="4" id="KW-1185">Reference proteome</keyword>
<dbReference type="EMBL" id="RCHS01003618">
    <property type="protein sequence ID" value="RMX40515.1"/>
    <property type="molecule type" value="Genomic_DNA"/>
</dbReference>
<reference evidence="3 4" key="1">
    <citation type="journal article" date="2018" name="Sci. Rep.">
        <title>Comparative analysis of the Pocillopora damicornis genome highlights role of immune system in coral evolution.</title>
        <authorList>
            <person name="Cunning R."/>
            <person name="Bay R.A."/>
            <person name="Gillette P."/>
            <person name="Baker A.C."/>
            <person name="Traylor-Knowles N."/>
        </authorList>
    </citation>
    <scope>NUCLEOTIDE SEQUENCE [LARGE SCALE GENOMIC DNA]</scope>
    <source>
        <strain evidence="3">RSMAS</strain>
        <tissue evidence="3">Whole animal</tissue>
    </source>
</reference>
<dbReference type="Proteomes" id="UP000275408">
    <property type="component" value="Unassembled WGS sequence"/>
</dbReference>
<proteinExistence type="predicted"/>
<keyword evidence="2" id="KW-1133">Transmembrane helix</keyword>
<keyword evidence="2" id="KW-0472">Membrane</keyword>
<evidence type="ECO:0000256" key="2">
    <source>
        <dbReference type="SAM" id="Phobius"/>
    </source>
</evidence>
<accession>A0A3M6TGI5</accession>
<keyword evidence="2" id="KW-0812">Transmembrane</keyword>
<evidence type="ECO:0000313" key="3">
    <source>
        <dbReference type="EMBL" id="RMX40515.1"/>
    </source>
</evidence>
<feature type="transmembrane region" description="Helical" evidence="2">
    <location>
        <begin position="127"/>
        <end position="148"/>
    </location>
</feature>
<sequence length="219" mass="26182">MRKDVTHFVTNHGQTRQTDQRDEAQPHHGKASDREQEKFPLILLDILPENPSDLLHLHCVRHSVKQNTQITKSRQDLKKIVKKPAQQKQVVHKNAIYWCFWRTMRLLYISLYTNYKNLMLDHERNFYLINWSIFIAYLLDNDYLLIWYQILQTNIMIIVWQTVRRITSEILGAKVYAILTDLEVFGLTVVDLKTNREKNKSIDHLLIPLSEERQVKQDF</sequence>
<evidence type="ECO:0000256" key="1">
    <source>
        <dbReference type="SAM" id="MobiDB-lite"/>
    </source>
</evidence>
<feature type="compositionally biased region" description="Basic and acidic residues" evidence="1">
    <location>
        <begin position="18"/>
        <end position="34"/>
    </location>
</feature>